<keyword evidence="2" id="KW-0031">Aminopeptidase</keyword>
<dbReference type="InterPro" id="IPR024571">
    <property type="entry name" value="ERAP1-like_C_dom"/>
</dbReference>
<reference evidence="2" key="1">
    <citation type="journal article" date="2013" name="BMC Genomics">
        <title>Unscrambling butterfly oogenesis.</title>
        <authorList>
            <person name="Carter J.M."/>
            <person name="Baker S.C."/>
            <person name="Pink R."/>
            <person name="Carter D.R."/>
            <person name="Collins A."/>
            <person name="Tomlin J."/>
            <person name="Gibbs M."/>
            <person name="Breuker C.J."/>
        </authorList>
    </citation>
    <scope>NUCLEOTIDE SEQUENCE</scope>
    <source>
        <tissue evidence="2">Ovary</tissue>
    </source>
</reference>
<dbReference type="Pfam" id="PF11838">
    <property type="entry name" value="ERAP1_C"/>
    <property type="match status" value="1"/>
</dbReference>
<feature type="non-terminal residue" evidence="2">
    <location>
        <position position="1"/>
    </location>
</feature>
<accession>S4NQ34</accession>
<proteinExistence type="predicted"/>
<dbReference type="GO" id="GO:0004177">
    <property type="term" value="F:aminopeptidase activity"/>
    <property type="evidence" value="ECO:0007669"/>
    <property type="project" value="UniProtKB-KW"/>
</dbReference>
<dbReference type="AlphaFoldDB" id="S4NQ34"/>
<feature type="domain" description="ERAP1-like C-terminal" evidence="1">
    <location>
        <begin position="2"/>
        <end position="78"/>
    </location>
</feature>
<reference evidence="2" key="2">
    <citation type="submission" date="2013-05" db="EMBL/GenBank/DDBJ databases">
        <authorList>
            <person name="Carter J.-M."/>
            <person name="Baker S.C."/>
            <person name="Pink R."/>
            <person name="Carter D.R.F."/>
            <person name="Collins A."/>
            <person name="Tomlin J."/>
            <person name="Gibbs M."/>
            <person name="Breuker C.J."/>
        </authorList>
    </citation>
    <scope>NUCLEOTIDE SEQUENCE</scope>
    <source>
        <tissue evidence="2">Ovary</tissue>
    </source>
</reference>
<organism evidence="2">
    <name type="scientific">Pararge aegeria</name>
    <name type="common">speckled wood butterfly</name>
    <dbReference type="NCBI Taxonomy" id="116150"/>
    <lineage>
        <taxon>Eukaryota</taxon>
        <taxon>Metazoa</taxon>
        <taxon>Ecdysozoa</taxon>
        <taxon>Arthropoda</taxon>
        <taxon>Hexapoda</taxon>
        <taxon>Insecta</taxon>
        <taxon>Pterygota</taxon>
        <taxon>Neoptera</taxon>
        <taxon>Endopterygota</taxon>
        <taxon>Lepidoptera</taxon>
        <taxon>Glossata</taxon>
        <taxon>Ditrysia</taxon>
        <taxon>Papilionoidea</taxon>
        <taxon>Nymphalidae</taxon>
        <taxon>Satyrinae</taxon>
        <taxon>Satyrini</taxon>
        <taxon>Parargina</taxon>
        <taxon>Pararge</taxon>
    </lineage>
</organism>
<protein>
    <submittedName>
        <fullName evidence="2">Putative glutamyl aminopeptidase-like protein</fullName>
    </submittedName>
</protein>
<dbReference type="Gene3D" id="1.25.50.20">
    <property type="match status" value="1"/>
</dbReference>
<feature type="non-terminal residue" evidence="2">
    <location>
        <position position="80"/>
    </location>
</feature>
<evidence type="ECO:0000313" key="2">
    <source>
        <dbReference type="EMBL" id="JAA80866.1"/>
    </source>
</evidence>
<name>S4NQ34_9NEOP</name>
<keyword evidence="2" id="KW-0378">Hydrolase</keyword>
<dbReference type="EMBL" id="GAIX01011694">
    <property type="protein sequence ID" value="JAA80866.1"/>
    <property type="molecule type" value="Transcribed_RNA"/>
</dbReference>
<keyword evidence="2" id="KW-0645">Protease</keyword>
<sequence>AVALDLSTYLNVESDFVPWEAATSVFSTLSERLTNTPAHGYLEKYVQSLVEPLYKKQSWEKTSMSVINGLLRARVLSLST</sequence>
<evidence type="ECO:0000259" key="1">
    <source>
        <dbReference type="Pfam" id="PF11838"/>
    </source>
</evidence>